<dbReference type="RefSeq" id="WP_148368715.1">
    <property type="nucleotide sequence ID" value="NZ_VSKM01000003.1"/>
</dbReference>
<proteinExistence type="predicted"/>
<evidence type="ECO:0000256" key="1">
    <source>
        <dbReference type="ARBA" id="ARBA00022729"/>
    </source>
</evidence>
<feature type="domain" description="Secretion system C-terminal sorting" evidence="3">
    <location>
        <begin position="215"/>
        <end position="282"/>
    </location>
</feature>
<feature type="signal peptide" evidence="2">
    <location>
        <begin position="1"/>
        <end position="20"/>
    </location>
</feature>
<dbReference type="InterPro" id="IPR026444">
    <property type="entry name" value="Secre_tail"/>
</dbReference>
<reference evidence="4 5" key="1">
    <citation type="submission" date="2019-08" db="EMBL/GenBank/DDBJ databases">
        <title>Genomes of Antarctic Bizionia species.</title>
        <authorList>
            <person name="Bowman J.P."/>
        </authorList>
    </citation>
    <scope>NUCLEOTIDE SEQUENCE [LARGE SCALE GENOMIC DNA]</scope>
    <source>
        <strain evidence="4 5">HFD</strain>
    </source>
</reference>
<sequence>MKKNYILALLTLFAFCGSYAQVTLSQTTDNTIVSANSVACSGDGVVSDNIFYRVYDLTSYASTFNVQEVSFAVEAVSNASPNFSVDVIIYSNTGGAFPAGTLTEISRVTVPLTDAATGTIVDVAISANVSAPELVFGVETPDESNGAMPANTTGFQIGSNPNGETNPGYIYSVACGITPPSTLASIGFGTMHMVMEVRDFSTLSVDEFSINDLSISPNPTTSKVSLSLPNSIKEFTTELYSVTGQLVNKQSNNSTLDLTDLTSGIYILKIESNLGSISRKIVKQ</sequence>
<comment type="caution">
    <text evidence="4">The sequence shown here is derived from an EMBL/GenBank/DDBJ whole genome shotgun (WGS) entry which is preliminary data.</text>
</comment>
<feature type="chain" id="PRO_5034603329" evidence="2">
    <location>
        <begin position="21"/>
        <end position="284"/>
    </location>
</feature>
<gene>
    <name evidence="4" type="ORF">ES676_03805</name>
</gene>
<organism evidence="4 5">
    <name type="scientific">Bizionia saleffrena</name>
    <dbReference type="NCBI Taxonomy" id="291189"/>
    <lineage>
        <taxon>Bacteria</taxon>
        <taxon>Pseudomonadati</taxon>
        <taxon>Bacteroidota</taxon>
        <taxon>Flavobacteriia</taxon>
        <taxon>Flavobacteriales</taxon>
        <taxon>Flavobacteriaceae</taxon>
        <taxon>Bizionia</taxon>
    </lineage>
</organism>
<evidence type="ECO:0000313" key="4">
    <source>
        <dbReference type="EMBL" id="TYB77427.1"/>
    </source>
</evidence>
<dbReference type="Proteomes" id="UP000323324">
    <property type="component" value="Unassembled WGS sequence"/>
</dbReference>
<dbReference type="AlphaFoldDB" id="A0A8H2QG36"/>
<dbReference type="NCBIfam" id="TIGR04183">
    <property type="entry name" value="Por_Secre_tail"/>
    <property type="match status" value="1"/>
</dbReference>
<keyword evidence="1 2" id="KW-0732">Signal</keyword>
<evidence type="ECO:0000256" key="2">
    <source>
        <dbReference type="SAM" id="SignalP"/>
    </source>
</evidence>
<evidence type="ECO:0000313" key="5">
    <source>
        <dbReference type="Proteomes" id="UP000323324"/>
    </source>
</evidence>
<protein>
    <submittedName>
        <fullName evidence="4">T9SS type A sorting domain-containing protein</fullName>
    </submittedName>
</protein>
<evidence type="ECO:0000259" key="3">
    <source>
        <dbReference type="Pfam" id="PF18962"/>
    </source>
</evidence>
<accession>A0A8H2QG36</accession>
<dbReference type="Pfam" id="PF18962">
    <property type="entry name" value="Por_Secre_tail"/>
    <property type="match status" value="1"/>
</dbReference>
<keyword evidence="5" id="KW-1185">Reference proteome</keyword>
<dbReference type="EMBL" id="VSKM01000003">
    <property type="protein sequence ID" value="TYB77427.1"/>
    <property type="molecule type" value="Genomic_DNA"/>
</dbReference>
<name>A0A8H2QG36_9FLAO</name>